<reference evidence="5" key="2">
    <citation type="submission" date="2020-04" db="EMBL/GenBank/DDBJ databases">
        <authorList>
            <consortium name="NCBI Genome Project"/>
        </authorList>
    </citation>
    <scope>NUCLEOTIDE SEQUENCE</scope>
    <source>
        <strain evidence="5">CBS 304.34</strain>
    </source>
</reference>
<feature type="compositionally biased region" description="Polar residues" evidence="2">
    <location>
        <begin position="157"/>
        <end position="170"/>
    </location>
</feature>
<dbReference type="GeneID" id="54466993"/>
<feature type="coiled-coil region" evidence="1">
    <location>
        <begin position="4"/>
        <end position="31"/>
    </location>
</feature>
<evidence type="ECO:0000256" key="1">
    <source>
        <dbReference type="SAM" id="Coils"/>
    </source>
</evidence>
<evidence type="ECO:0000256" key="2">
    <source>
        <dbReference type="SAM" id="MobiDB-lite"/>
    </source>
</evidence>
<dbReference type="Proteomes" id="UP000504636">
    <property type="component" value="Unplaced"/>
</dbReference>
<keyword evidence="4" id="KW-1185">Reference proteome</keyword>
<gene>
    <name evidence="3 5" type="ORF">BDZ99DRAFT_526119</name>
</gene>
<proteinExistence type="predicted"/>
<name>A0A6A6Y5Y9_9PEZI</name>
<reference evidence="5" key="3">
    <citation type="submission" date="2025-04" db="UniProtKB">
        <authorList>
            <consortium name="RefSeq"/>
        </authorList>
    </citation>
    <scope>IDENTIFICATION</scope>
    <source>
        <strain evidence="5">CBS 304.34</strain>
    </source>
</reference>
<dbReference type="EMBL" id="MU003715">
    <property type="protein sequence ID" value="KAF2804080.1"/>
    <property type="molecule type" value="Genomic_DNA"/>
</dbReference>
<sequence length="487" mass="53404">MDEERALRGRIRRLQGRARVLEREQDQILERLGDVWADLHEVKWEINECFRDLGEIASNRPALAPVVTPAAAVTLEAVPTPTPTARSAANRALTQDGVVSRADASVAPDIVAPAHHRRSGGRAGSIQTFESSHYSVAELRAIEPESPLADNPFLPHSSDSTGLLSRNGIMSSPKVDPQSSSDKPRAGVSASNQDMSAVIQQTGADFTSGSRGYAGPATEEEMSQLRGMKKLSKYPTVVRDHEGNWKELHCYICNGNAIKIRLSSHTTSFPKGVDEFRDHVKHIHSVSVKDEEVTTLCFLRAWSMPEVLSVFRGNVDACVVTRKEAPPHPNQLRQLLAMLTPIARNAASNDVSNANAASSSAPQLHQHTSISGPIDIPEWLGCIITCTDGSYLELRCVFCAANTTLLLSEGEPRSYFRGIMGLRYHLQKGHNYLAPKGDIANWIAKLCWKRVVPSNELWEMIAKGPRGEPGQLLPFPPPSGRKWGIED</sequence>
<evidence type="ECO:0000313" key="3">
    <source>
        <dbReference type="EMBL" id="KAF2804080.1"/>
    </source>
</evidence>
<evidence type="ECO:0000313" key="4">
    <source>
        <dbReference type="Proteomes" id="UP000504636"/>
    </source>
</evidence>
<dbReference type="RefSeq" id="XP_033571044.1">
    <property type="nucleotide sequence ID" value="XM_033726100.1"/>
</dbReference>
<protein>
    <submittedName>
        <fullName evidence="3 5">Uncharacterized protein</fullName>
    </submittedName>
</protein>
<evidence type="ECO:0000313" key="5">
    <source>
        <dbReference type="RefSeq" id="XP_033571044.1"/>
    </source>
</evidence>
<keyword evidence="1" id="KW-0175">Coiled coil</keyword>
<accession>A0A6A6Y5Y9</accession>
<feature type="region of interest" description="Disordered" evidence="2">
    <location>
        <begin position="147"/>
        <end position="192"/>
    </location>
</feature>
<dbReference type="AlphaFoldDB" id="A0A6A6Y5Y9"/>
<dbReference type="OrthoDB" id="3864188at2759"/>
<reference evidence="3 5" key="1">
    <citation type="journal article" date="2020" name="Stud. Mycol.">
        <title>101 Dothideomycetes genomes: a test case for predicting lifestyles and emergence of pathogens.</title>
        <authorList>
            <person name="Haridas S."/>
            <person name="Albert R."/>
            <person name="Binder M."/>
            <person name="Bloem J."/>
            <person name="Labutti K."/>
            <person name="Salamov A."/>
            <person name="Andreopoulos B."/>
            <person name="Baker S."/>
            <person name="Barry K."/>
            <person name="Bills G."/>
            <person name="Bluhm B."/>
            <person name="Cannon C."/>
            <person name="Castanera R."/>
            <person name="Culley D."/>
            <person name="Daum C."/>
            <person name="Ezra D."/>
            <person name="Gonzalez J."/>
            <person name="Henrissat B."/>
            <person name="Kuo A."/>
            <person name="Liang C."/>
            <person name="Lipzen A."/>
            <person name="Lutzoni F."/>
            <person name="Magnuson J."/>
            <person name="Mondo S."/>
            <person name="Nolan M."/>
            <person name="Ohm R."/>
            <person name="Pangilinan J."/>
            <person name="Park H.-J."/>
            <person name="Ramirez L."/>
            <person name="Alfaro M."/>
            <person name="Sun H."/>
            <person name="Tritt A."/>
            <person name="Yoshinaga Y."/>
            <person name="Zwiers L.-H."/>
            <person name="Turgeon B."/>
            <person name="Goodwin S."/>
            <person name="Spatafora J."/>
            <person name="Crous P."/>
            <person name="Grigoriev I."/>
        </authorList>
    </citation>
    <scope>NUCLEOTIDE SEQUENCE</scope>
    <source>
        <strain evidence="3 5">CBS 304.34</strain>
    </source>
</reference>
<organism evidence="3">
    <name type="scientific">Mytilinidion resinicola</name>
    <dbReference type="NCBI Taxonomy" id="574789"/>
    <lineage>
        <taxon>Eukaryota</taxon>
        <taxon>Fungi</taxon>
        <taxon>Dikarya</taxon>
        <taxon>Ascomycota</taxon>
        <taxon>Pezizomycotina</taxon>
        <taxon>Dothideomycetes</taxon>
        <taxon>Pleosporomycetidae</taxon>
        <taxon>Mytilinidiales</taxon>
        <taxon>Mytilinidiaceae</taxon>
        <taxon>Mytilinidion</taxon>
    </lineage>
</organism>